<name>F4LQF8_TREBD</name>
<dbReference type="RefSeq" id="WP_013758872.1">
    <property type="nucleotide sequence ID" value="NC_015500.1"/>
</dbReference>
<gene>
    <name evidence="2" type="ordered locus">Trebr_1745</name>
</gene>
<proteinExistence type="inferred from homology"/>
<comment type="similarity">
    <text evidence="1">Belongs to the bactofilin family.</text>
</comment>
<dbReference type="Proteomes" id="UP000006546">
    <property type="component" value="Chromosome"/>
</dbReference>
<evidence type="ECO:0008006" key="4">
    <source>
        <dbReference type="Google" id="ProtNLM"/>
    </source>
</evidence>
<dbReference type="KEGG" id="tbe:Trebr_1745"/>
<dbReference type="OrthoDB" id="360546at2"/>
<dbReference type="STRING" id="906968.Trebr_1745"/>
<protein>
    <recommendedName>
        <fullName evidence="4">Polymer-forming cytoskeletal protein</fullName>
    </recommendedName>
</protein>
<dbReference type="PANTHER" id="PTHR35024">
    <property type="entry name" value="HYPOTHETICAL CYTOSOLIC PROTEIN"/>
    <property type="match status" value="1"/>
</dbReference>
<dbReference type="InterPro" id="IPR007607">
    <property type="entry name" value="BacA/B"/>
</dbReference>
<accession>F4LQF8</accession>
<dbReference type="AlphaFoldDB" id="F4LQF8"/>
<organism evidence="2 3">
    <name type="scientific">Treponema brennaborense (strain DSM 12168 / CIP 105900 / DD5/3)</name>
    <dbReference type="NCBI Taxonomy" id="906968"/>
    <lineage>
        <taxon>Bacteria</taxon>
        <taxon>Pseudomonadati</taxon>
        <taxon>Spirochaetota</taxon>
        <taxon>Spirochaetia</taxon>
        <taxon>Spirochaetales</taxon>
        <taxon>Treponemataceae</taxon>
        <taxon>Treponema</taxon>
    </lineage>
</organism>
<evidence type="ECO:0000313" key="2">
    <source>
        <dbReference type="EMBL" id="AEE17167.1"/>
    </source>
</evidence>
<dbReference type="EMBL" id="CP002696">
    <property type="protein sequence ID" value="AEE17167.1"/>
    <property type="molecule type" value="Genomic_DNA"/>
</dbReference>
<dbReference type="Pfam" id="PF04519">
    <property type="entry name" value="Bactofilin"/>
    <property type="match status" value="1"/>
</dbReference>
<sequence length="119" mass="12670">MFELKNTDLFELEEEDFDTVLATDIVFTGEIRFAKPFMIKGSVSGLITATSDLVVDTNAKVVADITAERVLVRGSVEGNIDGKQLVFVASTGSVTGDICSAQVVLEPGSSFSGKCTMVK</sequence>
<dbReference type="HOGENOM" id="CLU_072799_4_2_12"/>
<dbReference type="PANTHER" id="PTHR35024:SF4">
    <property type="entry name" value="POLYMER-FORMING CYTOSKELETAL PROTEIN"/>
    <property type="match status" value="1"/>
</dbReference>
<evidence type="ECO:0000313" key="3">
    <source>
        <dbReference type="Proteomes" id="UP000006546"/>
    </source>
</evidence>
<dbReference type="eggNOG" id="COG1664">
    <property type="taxonomic scope" value="Bacteria"/>
</dbReference>
<reference evidence="3" key="1">
    <citation type="submission" date="2011-04" db="EMBL/GenBank/DDBJ databases">
        <title>The complete genome of Treponema brennaborense DSM 12168.</title>
        <authorList>
            <person name="Lucas S."/>
            <person name="Han J."/>
            <person name="Lapidus A."/>
            <person name="Bruce D."/>
            <person name="Goodwin L."/>
            <person name="Pitluck S."/>
            <person name="Peters L."/>
            <person name="Kyrpides N."/>
            <person name="Mavromatis K."/>
            <person name="Ivanova N."/>
            <person name="Mikhailova N."/>
            <person name="Pagani I."/>
            <person name="Teshima H."/>
            <person name="Detter J.C."/>
            <person name="Tapia R."/>
            <person name="Han C."/>
            <person name="Land M."/>
            <person name="Hauser L."/>
            <person name="Markowitz V."/>
            <person name="Cheng J.-F."/>
            <person name="Hugenholtz P."/>
            <person name="Woyke T."/>
            <person name="Wu D."/>
            <person name="Gronow S."/>
            <person name="Wellnitz S."/>
            <person name="Brambilla E."/>
            <person name="Klenk H.-P."/>
            <person name="Eisen J.A."/>
        </authorList>
    </citation>
    <scope>NUCLEOTIDE SEQUENCE [LARGE SCALE GENOMIC DNA]</scope>
    <source>
        <strain evidence="3">DSM 12168 / CIP 105900 / DD5/3</strain>
    </source>
</reference>
<keyword evidence="3" id="KW-1185">Reference proteome</keyword>
<evidence type="ECO:0000256" key="1">
    <source>
        <dbReference type="ARBA" id="ARBA00044755"/>
    </source>
</evidence>